<comment type="caution">
    <text evidence="1">The sequence shown here is derived from an EMBL/GenBank/DDBJ whole genome shotgun (WGS) entry which is preliminary data.</text>
</comment>
<accession>A0ABX3MTF4</accession>
<dbReference type="Gene3D" id="3.40.50.150">
    <property type="entry name" value="Vaccinia Virus protein VP39"/>
    <property type="match status" value="1"/>
</dbReference>
<protein>
    <recommendedName>
        <fullName evidence="3">Methyltransferase domain-containing protein</fullName>
    </recommendedName>
</protein>
<reference evidence="1 2" key="1">
    <citation type="submission" date="2016-11" db="EMBL/GenBank/DDBJ databases">
        <title>A multilocus sequence analysis scheme for characterization of bacteria in the genus Thioclava.</title>
        <authorList>
            <person name="Liu Y."/>
            <person name="Shao Z."/>
        </authorList>
    </citation>
    <scope>NUCLEOTIDE SEQUENCE [LARGE SCALE GENOMIC DNA]</scope>
    <source>
        <strain evidence="1 2">TAW-CT134</strain>
    </source>
</reference>
<dbReference type="RefSeq" id="WP_078605874.1">
    <property type="nucleotide sequence ID" value="NZ_MPZV01000004.1"/>
</dbReference>
<organism evidence="1 2">
    <name type="scientific">Thioclava sediminum</name>
    <dbReference type="NCBI Taxonomy" id="1915319"/>
    <lineage>
        <taxon>Bacteria</taxon>
        <taxon>Pseudomonadati</taxon>
        <taxon>Pseudomonadota</taxon>
        <taxon>Alphaproteobacteria</taxon>
        <taxon>Rhodobacterales</taxon>
        <taxon>Paracoccaceae</taxon>
        <taxon>Thioclava</taxon>
    </lineage>
</organism>
<dbReference type="Proteomes" id="UP000190787">
    <property type="component" value="Unassembled WGS sequence"/>
</dbReference>
<dbReference type="SUPFAM" id="SSF53335">
    <property type="entry name" value="S-adenosyl-L-methionine-dependent methyltransferases"/>
    <property type="match status" value="1"/>
</dbReference>
<evidence type="ECO:0000313" key="2">
    <source>
        <dbReference type="Proteomes" id="UP000190787"/>
    </source>
</evidence>
<sequence length="239" mass="26486">MNTLRDMNISGASISREAMMLMGFQRTRQISGTARKAWEAGDRGPALEEVEARNEEIFRGALAEVFTEYLPLRKALEETGRRPTHVIDIGCGQGLNDALLIKDYDCAVTLIDIEETPEQYHFWSDTGAGYASLDAAAAFLRDNGAHAVETLNPVKQPDALEGVTGDLVTSLISCGFHYPIGDYLDLMMRVIRDGGAVVLDLRRRYIQKPDAALSSLIAATRQTEILSYEKKARRIMFQA</sequence>
<dbReference type="InterPro" id="IPR029063">
    <property type="entry name" value="SAM-dependent_MTases_sf"/>
</dbReference>
<keyword evidence="2" id="KW-1185">Reference proteome</keyword>
<name>A0ABX3MTF4_9RHOB</name>
<proteinExistence type="predicted"/>
<evidence type="ECO:0008006" key="3">
    <source>
        <dbReference type="Google" id="ProtNLM"/>
    </source>
</evidence>
<evidence type="ECO:0000313" key="1">
    <source>
        <dbReference type="EMBL" id="OOY22976.1"/>
    </source>
</evidence>
<dbReference type="EMBL" id="MPZV01000004">
    <property type="protein sequence ID" value="OOY22976.1"/>
    <property type="molecule type" value="Genomic_DNA"/>
</dbReference>
<gene>
    <name evidence="1" type="ORF">BMI91_16080</name>
</gene>